<dbReference type="PROSITE" id="PS51900">
    <property type="entry name" value="CB"/>
    <property type="match status" value="1"/>
</dbReference>
<protein>
    <submittedName>
        <fullName evidence="7">Recombinase XerD</fullName>
    </submittedName>
</protein>
<keyword evidence="1" id="KW-0229">DNA integration</keyword>
<dbReference type="PROSITE" id="PS51898">
    <property type="entry name" value="TYR_RECOMBINASE"/>
    <property type="match status" value="1"/>
</dbReference>
<feature type="domain" description="Core-binding (CB)" evidence="6">
    <location>
        <begin position="6"/>
        <end position="95"/>
    </location>
</feature>
<evidence type="ECO:0000259" key="6">
    <source>
        <dbReference type="PROSITE" id="PS51900"/>
    </source>
</evidence>
<feature type="domain" description="Tyr recombinase" evidence="5">
    <location>
        <begin position="132"/>
        <end position="358"/>
    </location>
</feature>
<keyword evidence="2 4" id="KW-0238">DNA-binding</keyword>
<dbReference type="InterPro" id="IPR050090">
    <property type="entry name" value="Tyrosine_recombinase_XerCD"/>
</dbReference>
<dbReference type="InterPro" id="IPR013762">
    <property type="entry name" value="Integrase-like_cat_sf"/>
</dbReference>
<dbReference type="PANTHER" id="PTHR30349">
    <property type="entry name" value="PHAGE INTEGRASE-RELATED"/>
    <property type="match status" value="1"/>
</dbReference>
<reference evidence="7 8" key="1">
    <citation type="submission" date="2022-06" db="EMBL/GenBank/DDBJ databases">
        <title>Halogeometricum sp. a new haloarchaeum isolate from saline soil.</title>
        <authorList>
            <person name="Strakova D."/>
            <person name="Galisteo C."/>
            <person name="Sanchez-Porro C."/>
            <person name="Ventosa A."/>
        </authorList>
    </citation>
    <scope>NUCLEOTIDE SEQUENCE [LARGE SCALE GENOMIC DNA]</scope>
    <source>
        <strain evidence="8">S3BR25-2</strain>
    </source>
</reference>
<dbReference type="Proteomes" id="UP001254813">
    <property type="component" value="Unassembled WGS sequence"/>
</dbReference>
<name>A0ABU2G735_9EURY</name>
<proteinExistence type="predicted"/>
<dbReference type="InterPro" id="IPR011010">
    <property type="entry name" value="DNA_brk_join_enz"/>
</dbReference>
<evidence type="ECO:0000256" key="3">
    <source>
        <dbReference type="ARBA" id="ARBA00023172"/>
    </source>
</evidence>
<sequence length="363" mass="41119">MTDDDSEVSQAVDRYLRSSGDSDQYRHTAETVLEQFTVWLRRRDFETFDSFENDGEQILRRYADRLNQRVEANGIAASTAQMYYNVVSGFLGYCVRDGVLSQNPALTDRAREPLPRDDEDRTQQFWTPEVRQKLVEYTNDRAYESIEEDGLDATQAVQDRAFIHVLAYTGVRGAEVFRVSGDDRSGRQGLTWERVDTDSWTLRVWGKSQSWEDVSVLEQARKAIQQWKRVQDSPIDEWPVFPTGHAPSKYAAVRNARDDADTLLDDGDVDEVLYELEIAPPAITTHGARRVLARIAEGAGVDVDGEKPKLHGARRGLGDALFREDRGLASDILRHSSLSVTKEAYSHIDASERGETASRLLDE</sequence>
<evidence type="ECO:0000313" key="7">
    <source>
        <dbReference type="EMBL" id="MDS0296610.1"/>
    </source>
</evidence>
<organism evidence="7 8">
    <name type="scientific">Halogeometricum luteum</name>
    <dbReference type="NCBI Taxonomy" id="2950537"/>
    <lineage>
        <taxon>Archaea</taxon>
        <taxon>Methanobacteriati</taxon>
        <taxon>Methanobacteriota</taxon>
        <taxon>Stenosarchaea group</taxon>
        <taxon>Halobacteria</taxon>
        <taxon>Halobacteriales</taxon>
        <taxon>Haloferacaceae</taxon>
        <taxon>Halogeometricum</taxon>
    </lineage>
</organism>
<dbReference type="InterPro" id="IPR002104">
    <property type="entry name" value="Integrase_catalytic"/>
</dbReference>
<dbReference type="InterPro" id="IPR010998">
    <property type="entry name" value="Integrase_recombinase_N"/>
</dbReference>
<dbReference type="PANTHER" id="PTHR30349:SF41">
    <property type="entry name" value="INTEGRASE_RECOMBINASE PROTEIN MJ0367-RELATED"/>
    <property type="match status" value="1"/>
</dbReference>
<keyword evidence="3" id="KW-0233">DNA recombination</keyword>
<dbReference type="RefSeq" id="WP_310930619.1">
    <property type="nucleotide sequence ID" value="NZ_JAMQOQ010000007.1"/>
</dbReference>
<gene>
    <name evidence="7" type="ORF">NDI79_20785</name>
</gene>
<comment type="caution">
    <text evidence="7">The sequence shown here is derived from an EMBL/GenBank/DDBJ whole genome shotgun (WGS) entry which is preliminary data.</text>
</comment>
<dbReference type="Gene3D" id="1.10.443.10">
    <property type="entry name" value="Intergrase catalytic core"/>
    <property type="match status" value="1"/>
</dbReference>
<evidence type="ECO:0000313" key="8">
    <source>
        <dbReference type="Proteomes" id="UP001254813"/>
    </source>
</evidence>
<evidence type="ECO:0000256" key="4">
    <source>
        <dbReference type="PROSITE-ProRule" id="PRU01248"/>
    </source>
</evidence>
<keyword evidence="8" id="KW-1185">Reference proteome</keyword>
<dbReference type="EMBL" id="JAMQOQ010000007">
    <property type="protein sequence ID" value="MDS0296610.1"/>
    <property type="molecule type" value="Genomic_DNA"/>
</dbReference>
<evidence type="ECO:0000259" key="5">
    <source>
        <dbReference type="PROSITE" id="PS51898"/>
    </source>
</evidence>
<dbReference type="SUPFAM" id="SSF56349">
    <property type="entry name" value="DNA breaking-rejoining enzymes"/>
    <property type="match status" value="1"/>
</dbReference>
<evidence type="ECO:0000256" key="1">
    <source>
        <dbReference type="ARBA" id="ARBA00022908"/>
    </source>
</evidence>
<dbReference type="InterPro" id="IPR044068">
    <property type="entry name" value="CB"/>
</dbReference>
<evidence type="ECO:0000256" key="2">
    <source>
        <dbReference type="ARBA" id="ARBA00023125"/>
    </source>
</evidence>
<accession>A0ABU2G735</accession>
<dbReference type="Gene3D" id="1.10.150.130">
    <property type="match status" value="1"/>
</dbReference>